<dbReference type="GO" id="GO:0005524">
    <property type="term" value="F:ATP binding"/>
    <property type="evidence" value="ECO:0007669"/>
    <property type="project" value="UniProtKB-UniRule"/>
</dbReference>
<dbReference type="Gene3D" id="1.10.287.40">
    <property type="entry name" value="Serine-tRNA synthetase, tRNA binding domain"/>
    <property type="match status" value="1"/>
</dbReference>
<dbReference type="PRINTS" id="PR00981">
    <property type="entry name" value="TRNASYNTHSER"/>
</dbReference>
<comment type="catalytic activity">
    <reaction evidence="10 12">
        <text>tRNA(Sec) + L-serine + ATP = L-seryl-tRNA(Sec) + AMP + diphosphate + H(+)</text>
        <dbReference type="Rhea" id="RHEA:42580"/>
        <dbReference type="Rhea" id="RHEA-COMP:9742"/>
        <dbReference type="Rhea" id="RHEA-COMP:10128"/>
        <dbReference type="ChEBI" id="CHEBI:15378"/>
        <dbReference type="ChEBI" id="CHEBI:30616"/>
        <dbReference type="ChEBI" id="CHEBI:33019"/>
        <dbReference type="ChEBI" id="CHEBI:33384"/>
        <dbReference type="ChEBI" id="CHEBI:78442"/>
        <dbReference type="ChEBI" id="CHEBI:78533"/>
        <dbReference type="ChEBI" id="CHEBI:456215"/>
        <dbReference type="EC" id="6.1.1.11"/>
    </reaction>
</comment>
<dbReference type="InterPro" id="IPR002314">
    <property type="entry name" value="aa-tRNA-synt_IIb"/>
</dbReference>
<keyword evidence="7 12" id="KW-0067">ATP-binding</keyword>
<dbReference type="PANTHER" id="PTHR43697">
    <property type="entry name" value="SERYL-TRNA SYNTHETASE"/>
    <property type="match status" value="1"/>
</dbReference>
<comment type="catalytic activity">
    <reaction evidence="11 12">
        <text>tRNA(Ser) + L-serine + ATP = L-seryl-tRNA(Ser) + AMP + diphosphate + H(+)</text>
        <dbReference type="Rhea" id="RHEA:12292"/>
        <dbReference type="Rhea" id="RHEA-COMP:9669"/>
        <dbReference type="Rhea" id="RHEA-COMP:9703"/>
        <dbReference type="ChEBI" id="CHEBI:15378"/>
        <dbReference type="ChEBI" id="CHEBI:30616"/>
        <dbReference type="ChEBI" id="CHEBI:33019"/>
        <dbReference type="ChEBI" id="CHEBI:33384"/>
        <dbReference type="ChEBI" id="CHEBI:78442"/>
        <dbReference type="ChEBI" id="CHEBI:78533"/>
        <dbReference type="ChEBI" id="CHEBI:456215"/>
        <dbReference type="EC" id="6.1.1.11"/>
    </reaction>
</comment>
<dbReference type="Pfam" id="PF00587">
    <property type="entry name" value="tRNA-synt_2b"/>
    <property type="match status" value="1"/>
</dbReference>
<keyword evidence="15" id="KW-0175">Coiled coil</keyword>
<dbReference type="Proteomes" id="UP000176770">
    <property type="component" value="Unassembled WGS sequence"/>
</dbReference>
<dbReference type="AlphaFoldDB" id="A0A1G2HH34"/>
<comment type="subunit">
    <text evidence="12">Homodimer. The tRNA molecule binds across the dimer.</text>
</comment>
<evidence type="ECO:0000256" key="8">
    <source>
        <dbReference type="ARBA" id="ARBA00022917"/>
    </source>
</evidence>
<feature type="binding site" evidence="12 14">
    <location>
        <begin position="259"/>
        <end position="261"/>
    </location>
    <ligand>
        <name>ATP</name>
        <dbReference type="ChEBI" id="CHEBI:30616"/>
    </ligand>
</feature>
<dbReference type="Pfam" id="PF02403">
    <property type="entry name" value="Seryl_tRNA_N"/>
    <property type="match status" value="1"/>
</dbReference>
<dbReference type="PANTHER" id="PTHR43697:SF1">
    <property type="entry name" value="SERINE--TRNA LIGASE"/>
    <property type="match status" value="1"/>
</dbReference>
<dbReference type="InterPro" id="IPR045864">
    <property type="entry name" value="aa-tRNA-synth_II/BPL/LPL"/>
</dbReference>
<keyword evidence="5 12" id="KW-0436">Ligase</keyword>
<evidence type="ECO:0000313" key="18">
    <source>
        <dbReference type="Proteomes" id="UP000176770"/>
    </source>
</evidence>
<organism evidence="17 18">
    <name type="scientific">Candidatus Spechtbacteria bacterium RIFCSPLOWO2_12_FULL_38_22</name>
    <dbReference type="NCBI Taxonomy" id="1802165"/>
    <lineage>
        <taxon>Bacteria</taxon>
        <taxon>Candidatus Spechtiibacteriota</taxon>
    </lineage>
</organism>
<dbReference type="GO" id="GO:0006434">
    <property type="term" value="P:seryl-tRNA aminoacylation"/>
    <property type="evidence" value="ECO:0007669"/>
    <property type="project" value="UniProtKB-UniRule"/>
</dbReference>
<dbReference type="GO" id="GO:0004828">
    <property type="term" value="F:serine-tRNA ligase activity"/>
    <property type="evidence" value="ECO:0007669"/>
    <property type="project" value="UniProtKB-UniRule"/>
</dbReference>
<accession>A0A1G2HH34</accession>
<dbReference type="GO" id="GO:0016260">
    <property type="term" value="P:selenocysteine biosynthetic process"/>
    <property type="evidence" value="ECO:0007669"/>
    <property type="project" value="UniProtKB-UniRule"/>
</dbReference>
<evidence type="ECO:0000256" key="10">
    <source>
        <dbReference type="ARBA" id="ARBA00047929"/>
    </source>
</evidence>
<dbReference type="STRING" id="1802165.A3F94_01265"/>
<dbReference type="InterPro" id="IPR002317">
    <property type="entry name" value="Ser-tRNA-ligase_type_1"/>
</dbReference>
<evidence type="ECO:0000259" key="16">
    <source>
        <dbReference type="PROSITE" id="PS50862"/>
    </source>
</evidence>
<feature type="coiled-coil region" evidence="15">
    <location>
        <begin position="30"/>
        <end position="93"/>
    </location>
</feature>
<comment type="subcellular location">
    <subcellularLocation>
        <location evidence="1 12">Cytoplasm</location>
    </subcellularLocation>
</comment>
<evidence type="ECO:0000256" key="13">
    <source>
        <dbReference type="PIRSR" id="PIRSR001529-1"/>
    </source>
</evidence>
<evidence type="ECO:0000256" key="1">
    <source>
        <dbReference type="ARBA" id="ARBA00004496"/>
    </source>
</evidence>
<evidence type="ECO:0000256" key="7">
    <source>
        <dbReference type="ARBA" id="ARBA00022840"/>
    </source>
</evidence>
<evidence type="ECO:0000256" key="12">
    <source>
        <dbReference type="HAMAP-Rule" id="MF_00176"/>
    </source>
</evidence>
<evidence type="ECO:0000256" key="2">
    <source>
        <dbReference type="ARBA" id="ARBA00005045"/>
    </source>
</evidence>
<evidence type="ECO:0000256" key="6">
    <source>
        <dbReference type="ARBA" id="ARBA00022741"/>
    </source>
</evidence>
<dbReference type="InterPro" id="IPR015866">
    <property type="entry name" value="Ser-tRNA-synth_1_N"/>
</dbReference>
<protein>
    <recommendedName>
        <fullName evidence="12">Serine--tRNA ligase</fullName>
        <ecNumber evidence="12">6.1.1.11</ecNumber>
    </recommendedName>
    <alternativeName>
        <fullName evidence="12">Seryl-tRNA synthetase</fullName>
        <shortName evidence="12">SerRS</shortName>
    </alternativeName>
    <alternativeName>
        <fullName evidence="12">Seryl-tRNA(Ser/Sec) synthetase</fullName>
    </alternativeName>
</protein>
<dbReference type="Gene3D" id="3.30.930.10">
    <property type="entry name" value="Bira Bifunctional Protein, Domain 2"/>
    <property type="match status" value="1"/>
</dbReference>
<comment type="pathway">
    <text evidence="2 12">Aminoacyl-tRNA biosynthesis; selenocysteinyl-tRNA(Sec) biosynthesis; L-seryl-tRNA(Sec) from L-serine and tRNA(Sec): step 1/1.</text>
</comment>
<feature type="binding site" evidence="12 13">
    <location>
        <position position="282"/>
    </location>
    <ligand>
        <name>L-serine</name>
        <dbReference type="ChEBI" id="CHEBI:33384"/>
    </ligand>
</feature>
<dbReference type="SUPFAM" id="SSF55681">
    <property type="entry name" value="Class II aaRS and biotin synthetases"/>
    <property type="match status" value="1"/>
</dbReference>
<gene>
    <name evidence="12" type="primary">serS</name>
    <name evidence="17" type="ORF">A3F94_01265</name>
</gene>
<feature type="site" description="Important for serine binding" evidence="13">
    <location>
        <position position="381"/>
    </location>
</feature>
<evidence type="ECO:0000256" key="11">
    <source>
        <dbReference type="ARBA" id="ARBA00048823"/>
    </source>
</evidence>
<keyword evidence="6 12" id="KW-0547">Nucleotide-binding</keyword>
<dbReference type="HAMAP" id="MF_00176">
    <property type="entry name" value="Ser_tRNA_synth_type1"/>
    <property type="match status" value="1"/>
</dbReference>
<dbReference type="PROSITE" id="PS50862">
    <property type="entry name" value="AA_TRNA_LIGASE_II"/>
    <property type="match status" value="1"/>
</dbReference>
<feature type="binding site" evidence="12 14">
    <location>
        <begin position="346"/>
        <end position="349"/>
    </location>
    <ligand>
        <name>ATP</name>
        <dbReference type="ChEBI" id="CHEBI:30616"/>
    </ligand>
</feature>
<dbReference type="InterPro" id="IPR042103">
    <property type="entry name" value="SerRS_1_N_sf"/>
</dbReference>
<sequence length="419" mass="47818">MLDVNFIRENSKKVEAGAHNKGFDIDVDRILKLDKQHRELLQAVEGLRARKNQISSEIPKLNESERGAKLKEAEQIKIELKEKEDDLNKISSELNILLLSIPNIPFDDVPVGKDESGNKVLRLEGKITESKFASKDYMELASQHDLIDIERASKLSGTRFGYLKNEAVQLEFALVNFAMDVLKKEGFKPMVPPVMIKPEYMAKLGYLGEGWEDDIYHLEKDNLTLVGTSEQTLVPMFADEILQEEDLPLRFVGFSSCFRREAGSYGKDTKGILRVHQFDKVEMVSFVHPDKSREEHKFLLSMQEKLMKALEIPYQVVHICTGDTGFPMAEKFDIESWVPGEKKYRETHSTSNATDFQARRLNTRFKTKDNKLEFVHILNGTAFAIGRTLIALMENHQTENGGIKIPKALHKYVGFKKIG</sequence>
<reference evidence="17 18" key="1">
    <citation type="journal article" date="2016" name="Nat. Commun.">
        <title>Thousands of microbial genomes shed light on interconnected biogeochemical processes in an aquifer system.</title>
        <authorList>
            <person name="Anantharaman K."/>
            <person name="Brown C.T."/>
            <person name="Hug L.A."/>
            <person name="Sharon I."/>
            <person name="Castelle C.J."/>
            <person name="Probst A.J."/>
            <person name="Thomas B.C."/>
            <person name="Singh A."/>
            <person name="Wilkins M.J."/>
            <person name="Karaoz U."/>
            <person name="Brodie E.L."/>
            <person name="Williams K.H."/>
            <person name="Hubbard S.S."/>
            <person name="Banfield J.F."/>
        </authorList>
    </citation>
    <scope>NUCLEOTIDE SEQUENCE [LARGE SCALE GENOMIC DNA]</scope>
</reference>
<dbReference type="PIRSF" id="PIRSF001529">
    <property type="entry name" value="Ser-tRNA-synth_IIa"/>
    <property type="match status" value="1"/>
</dbReference>
<dbReference type="EMBL" id="MHOK01000016">
    <property type="protein sequence ID" value="OGZ61797.1"/>
    <property type="molecule type" value="Genomic_DNA"/>
</dbReference>
<dbReference type="UniPathway" id="UPA00906">
    <property type="reaction ID" value="UER00895"/>
</dbReference>
<dbReference type="CDD" id="cd00770">
    <property type="entry name" value="SerRS_core"/>
    <property type="match status" value="1"/>
</dbReference>
<comment type="caution">
    <text evidence="17">The sequence shown here is derived from an EMBL/GenBank/DDBJ whole genome shotgun (WGS) entry which is preliminary data.</text>
</comment>
<dbReference type="InterPro" id="IPR010978">
    <property type="entry name" value="tRNA-bd_arm"/>
</dbReference>
<comment type="domain">
    <text evidence="12">Consists of two distinct domains, a catalytic core and a N-terminal extension that is involved in tRNA binding.</text>
</comment>
<comment type="function">
    <text evidence="12">Catalyzes the attachment of serine to tRNA(Ser). Is also able to aminoacylate tRNA(Sec) with serine, to form the misacylated tRNA L-seryl-tRNA(Sec), which will be further converted into selenocysteinyl-tRNA(Sec).</text>
</comment>
<evidence type="ECO:0000256" key="5">
    <source>
        <dbReference type="ARBA" id="ARBA00022598"/>
    </source>
</evidence>
<evidence type="ECO:0000256" key="15">
    <source>
        <dbReference type="SAM" id="Coils"/>
    </source>
</evidence>
<dbReference type="NCBIfam" id="TIGR00414">
    <property type="entry name" value="serS"/>
    <property type="match status" value="1"/>
</dbReference>
<feature type="binding site" evidence="12">
    <location>
        <position position="275"/>
    </location>
    <ligand>
        <name>ATP</name>
        <dbReference type="ChEBI" id="CHEBI:30616"/>
    </ligand>
</feature>
<feature type="binding site" evidence="13">
    <location>
        <position position="379"/>
    </location>
    <ligand>
        <name>L-serine</name>
        <dbReference type="ChEBI" id="CHEBI:33384"/>
    </ligand>
</feature>
<feature type="binding site" evidence="13">
    <location>
        <position position="228"/>
    </location>
    <ligand>
        <name>L-serine</name>
        <dbReference type="ChEBI" id="CHEBI:33384"/>
    </ligand>
</feature>
<evidence type="ECO:0000256" key="9">
    <source>
        <dbReference type="ARBA" id="ARBA00023146"/>
    </source>
</evidence>
<evidence type="ECO:0000256" key="3">
    <source>
        <dbReference type="ARBA" id="ARBA00010728"/>
    </source>
</evidence>
<evidence type="ECO:0000256" key="4">
    <source>
        <dbReference type="ARBA" id="ARBA00022490"/>
    </source>
</evidence>
<feature type="domain" description="Aminoacyl-transfer RNA synthetases class-II family profile" evidence="16">
    <location>
        <begin position="136"/>
        <end position="406"/>
    </location>
</feature>
<dbReference type="InterPro" id="IPR006195">
    <property type="entry name" value="aa-tRNA-synth_II"/>
</dbReference>
<evidence type="ECO:0000256" key="14">
    <source>
        <dbReference type="PIRSR" id="PIRSR001529-2"/>
    </source>
</evidence>
<dbReference type="GO" id="GO:0005737">
    <property type="term" value="C:cytoplasm"/>
    <property type="evidence" value="ECO:0007669"/>
    <property type="project" value="UniProtKB-SubCell"/>
</dbReference>
<keyword evidence="4 12" id="KW-0963">Cytoplasm</keyword>
<feature type="binding site" evidence="12">
    <location>
        <begin position="228"/>
        <end position="230"/>
    </location>
    <ligand>
        <name>L-serine</name>
        <dbReference type="ChEBI" id="CHEBI:33384"/>
    </ligand>
</feature>
<keyword evidence="8 12" id="KW-0648">Protein biosynthesis</keyword>
<proteinExistence type="inferred from homology"/>
<dbReference type="InterPro" id="IPR033729">
    <property type="entry name" value="SerRS_core"/>
</dbReference>
<dbReference type="SUPFAM" id="SSF46589">
    <property type="entry name" value="tRNA-binding arm"/>
    <property type="match status" value="1"/>
</dbReference>
<keyword evidence="9 12" id="KW-0030">Aminoacyl-tRNA synthetase</keyword>
<comment type="similarity">
    <text evidence="3 12">Belongs to the class-II aminoacyl-tRNA synthetase family. Type-1 seryl-tRNA synthetase subfamily.</text>
</comment>
<evidence type="ECO:0000313" key="17">
    <source>
        <dbReference type="EMBL" id="OGZ61797.1"/>
    </source>
</evidence>
<feature type="binding site" evidence="14">
    <location>
        <begin position="275"/>
        <end position="278"/>
    </location>
    <ligand>
        <name>ATP</name>
        <dbReference type="ChEBI" id="CHEBI:30616"/>
    </ligand>
</feature>
<feature type="binding site" evidence="12">
    <location>
        <position position="381"/>
    </location>
    <ligand>
        <name>L-serine</name>
        <dbReference type="ChEBI" id="CHEBI:33384"/>
    </ligand>
</feature>
<name>A0A1G2HH34_9BACT</name>
<dbReference type="EC" id="6.1.1.11" evidence="12"/>
<feature type="binding site" evidence="13">
    <location>
        <position position="259"/>
    </location>
    <ligand>
        <name>L-serine</name>
        <dbReference type="ChEBI" id="CHEBI:33384"/>
    </ligand>
</feature>